<dbReference type="Pfam" id="PF05938">
    <property type="entry name" value="Self-incomp_S1"/>
    <property type="match status" value="1"/>
</dbReference>
<comment type="subcellular location">
    <subcellularLocation>
        <location evidence="1 6">Secreted</location>
    </subcellularLocation>
</comment>
<comment type="similarity">
    <text evidence="2 6">Belongs to the plant self-incompatibility (S1) protein family.</text>
</comment>
<keyword evidence="3 6" id="KW-0713">Self-incompatibility</keyword>
<dbReference type="InterPro" id="IPR010264">
    <property type="entry name" value="Self-incomp_S1"/>
</dbReference>
<sequence>MSTCLKNNINLFLLFIFALNLALVTSSELTPKLGLFSPGYLMHIVDALPNGAPPLTLRCQDKHHDLGNQTINVSQEFRFKFNGQIFGGTLYFCHFYWNGRDKVFDVFNDNISGGCGSLGAFLSECYWKALEIIVLASTYPANFNLVDPAERNTVGARLALSGGIEERIKKIEMECDSKLVVDWIKNKTTPPWSLWDIINSIRDNLKQIGRVENSGN</sequence>
<gene>
    <name evidence="7" type="ORF">HAX54_014650</name>
</gene>
<name>A0ABS8TR60_DATST</name>
<evidence type="ECO:0000256" key="2">
    <source>
        <dbReference type="ARBA" id="ARBA00005581"/>
    </source>
</evidence>
<evidence type="ECO:0000256" key="6">
    <source>
        <dbReference type="RuleBase" id="RU367044"/>
    </source>
</evidence>
<evidence type="ECO:0000256" key="3">
    <source>
        <dbReference type="ARBA" id="ARBA00022471"/>
    </source>
</evidence>
<dbReference type="EMBL" id="JACEIK010001913">
    <property type="protein sequence ID" value="MCD7473065.1"/>
    <property type="molecule type" value="Genomic_DNA"/>
</dbReference>
<keyword evidence="5 6" id="KW-0732">Signal</keyword>
<organism evidence="7 8">
    <name type="scientific">Datura stramonium</name>
    <name type="common">Jimsonweed</name>
    <name type="synonym">Common thornapple</name>
    <dbReference type="NCBI Taxonomy" id="4076"/>
    <lineage>
        <taxon>Eukaryota</taxon>
        <taxon>Viridiplantae</taxon>
        <taxon>Streptophyta</taxon>
        <taxon>Embryophyta</taxon>
        <taxon>Tracheophyta</taxon>
        <taxon>Spermatophyta</taxon>
        <taxon>Magnoliopsida</taxon>
        <taxon>eudicotyledons</taxon>
        <taxon>Gunneridae</taxon>
        <taxon>Pentapetalae</taxon>
        <taxon>asterids</taxon>
        <taxon>lamiids</taxon>
        <taxon>Solanales</taxon>
        <taxon>Solanaceae</taxon>
        <taxon>Solanoideae</taxon>
        <taxon>Datureae</taxon>
        <taxon>Datura</taxon>
    </lineage>
</organism>
<dbReference type="PANTHER" id="PTHR31232:SF71">
    <property type="entry name" value="S-PROTEIN HOMOLOG"/>
    <property type="match status" value="1"/>
</dbReference>
<dbReference type="PANTHER" id="PTHR31232">
    <property type="match status" value="1"/>
</dbReference>
<feature type="signal peptide" evidence="6">
    <location>
        <begin position="1"/>
        <end position="26"/>
    </location>
</feature>
<comment type="caution">
    <text evidence="7">The sequence shown here is derived from an EMBL/GenBank/DDBJ whole genome shotgun (WGS) entry which is preliminary data.</text>
</comment>
<evidence type="ECO:0000256" key="1">
    <source>
        <dbReference type="ARBA" id="ARBA00004613"/>
    </source>
</evidence>
<protein>
    <recommendedName>
        <fullName evidence="6">S-protein homolog</fullName>
    </recommendedName>
</protein>
<evidence type="ECO:0000313" key="7">
    <source>
        <dbReference type="EMBL" id="MCD7473065.1"/>
    </source>
</evidence>
<dbReference type="Proteomes" id="UP000823775">
    <property type="component" value="Unassembled WGS sequence"/>
</dbReference>
<evidence type="ECO:0000256" key="5">
    <source>
        <dbReference type="ARBA" id="ARBA00022729"/>
    </source>
</evidence>
<reference evidence="7 8" key="1">
    <citation type="journal article" date="2021" name="BMC Genomics">
        <title>Datura genome reveals duplications of psychoactive alkaloid biosynthetic genes and high mutation rate following tissue culture.</title>
        <authorList>
            <person name="Rajewski A."/>
            <person name="Carter-House D."/>
            <person name="Stajich J."/>
            <person name="Litt A."/>
        </authorList>
    </citation>
    <scope>NUCLEOTIDE SEQUENCE [LARGE SCALE GENOMIC DNA]</scope>
    <source>
        <strain evidence="7">AR-01</strain>
    </source>
</reference>
<keyword evidence="4 6" id="KW-0964">Secreted</keyword>
<keyword evidence="8" id="KW-1185">Reference proteome</keyword>
<feature type="chain" id="PRO_5045005658" description="S-protein homolog" evidence="6">
    <location>
        <begin position="27"/>
        <end position="216"/>
    </location>
</feature>
<evidence type="ECO:0000256" key="4">
    <source>
        <dbReference type="ARBA" id="ARBA00022525"/>
    </source>
</evidence>
<evidence type="ECO:0000313" key="8">
    <source>
        <dbReference type="Proteomes" id="UP000823775"/>
    </source>
</evidence>
<accession>A0ABS8TR60</accession>
<proteinExistence type="inferred from homology"/>